<organism evidence="1 2">
    <name type="scientific">Intrasporangium oryzae NRRL B-24470</name>
    <dbReference type="NCBI Taxonomy" id="1386089"/>
    <lineage>
        <taxon>Bacteria</taxon>
        <taxon>Bacillati</taxon>
        <taxon>Actinomycetota</taxon>
        <taxon>Actinomycetes</taxon>
        <taxon>Micrococcales</taxon>
        <taxon>Intrasporangiaceae</taxon>
        <taxon>Intrasporangium</taxon>
    </lineage>
</organism>
<evidence type="ECO:0000313" key="2">
    <source>
        <dbReference type="Proteomes" id="UP000019489"/>
    </source>
</evidence>
<reference evidence="1 2" key="1">
    <citation type="submission" date="2013-08" db="EMBL/GenBank/DDBJ databases">
        <title>Intrasporangium oryzae NRRL B-24470.</title>
        <authorList>
            <person name="Liu H."/>
            <person name="Wang G."/>
        </authorList>
    </citation>
    <scope>NUCLEOTIDE SEQUENCE [LARGE SCALE GENOMIC DNA]</scope>
    <source>
        <strain evidence="1 2">NRRL B-24470</strain>
    </source>
</reference>
<dbReference type="EMBL" id="AWSA01000084">
    <property type="protein sequence ID" value="EWS99639.1"/>
    <property type="molecule type" value="Genomic_DNA"/>
</dbReference>
<dbReference type="STRING" id="1386089.N865_21725"/>
<name>W9G126_9MICO</name>
<evidence type="ECO:0000313" key="1">
    <source>
        <dbReference type="EMBL" id="EWS99639.1"/>
    </source>
</evidence>
<comment type="caution">
    <text evidence="1">The sequence shown here is derived from an EMBL/GenBank/DDBJ whole genome shotgun (WGS) entry which is preliminary data.</text>
</comment>
<evidence type="ECO:0008006" key="3">
    <source>
        <dbReference type="Google" id="ProtNLM"/>
    </source>
</evidence>
<protein>
    <recommendedName>
        <fullName evidence="3">RNA polymerase sigma factor 70 region 4 type 2 domain-containing protein</fullName>
    </recommendedName>
</protein>
<keyword evidence="2" id="KW-1185">Reference proteome</keyword>
<proteinExistence type="predicted"/>
<dbReference type="Pfam" id="PF13384">
    <property type="entry name" value="HTH_23"/>
    <property type="match status" value="1"/>
</dbReference>
<dbReference type="OrthoDB" id="4338705at2"/>
<accession>W9G126</accession>
<sequence length="136" mass="14860">MSTAAAALPRVDGRHRNMALAAARRARAVELRTQGWTYQQIADELGYANRGAVYQAVSKALQGRTHEAVDSLRDLETARLDALQHGVWDRAMNGDVEAARAALRIIVARCRLLGLDAASLIREPDRSRTLVASKGK</sequence>
<dbReference type="Proteomes" id="UP000019489">
    <property type="component" value="Unassembled WGS sequence"/>
</dbReference>
<gene>
    <name evidence="1" type="ORF">N865_21725</name>
</gene>
<dbReference type="eggNOG" id="ENOG5033C6B">
    <property type="taxonomic scope" value="Bacteria"/>
</dbReference>
<dbReference type="AlphaFoldDB" id="W9G126"/>
<dbReference type="RefSeq" id="WP_051511196.1">
    <property type="nucleotide sequence ID" value="NZ_AWSA01000084.1"/>
</dbReference>